<gene>
    <name evidence="1" type="ORF">KLA_09749</name>
</gene>
<name>A0ABN0RNF1_9FLAO</name>
<organism evidence="1 2">
    <name type="scientific">Cellulophaga geojensis KL-A</name>
    <dbReference type="NCBI Taxonomy" id="1328323"/>
    <lineage>
        <taxon>Bacteria</taxon>
        <taxon>Pseudomonadati</taxon>
        <taxon>Bacteroidota</taxon>
        <taxon>Flavobacteriia</taxon>
        <taxon>Flavobacteriales</taxon>
        <taxon>Flavobacteriaceae</taxon>
        <taxon>Cellulophaga</taxon>
    </lineage>
</organism>
<proteinExistence type="predicted"/>
<protein>
    <recommendedName>
        <fullName evidence="3">TIGR03643 family protein</fullName>
    </recommendedName>
</protein>
<dbReference type="EMBL" id="ARZX01000011">
    <property type="protein sequence ID" value="EWH13404.1"/>
    <property type="molecule type" value="Genomic_DNA"/>
</dbReference>
<accession>A0ABN0RNF1</accession>
<sequence length="91" mass="10930">MSLSIQQIDRVIEMAWEDRTTFDAIKFQFGLSEKEVITLMRTEMKPSSFKMWRKRVQGRKTKHAKLRTFVSGRFKCSRQKHITNNTISKRY</sequence>
<dbReference type="InterPro" id="IPR019882">
    <property type="entry name" value="CHP03643"/>
</dbReference>
<evidence type="ECO:0000313" key="1">
    <source>
        <dbReference type="EMBL" id="EWH13404.1"/>
    </source>
</evidence>
<evidence type="ECO:0008006" key="3">
    <source>
        <dbReference type="Google" id="ProtNLM"/>
    </source>
</evidence>
<keyword evidence="2" id="KW-1185">Reference proteome</keyword>
<dbReference type="Proteomes" id="UP000019275">
    <property type="component" value="Unassembled WGS sequence"/>
</dbReference>
<dbReference type="Pfam" id="PF10985">
    <property type="entry name" value="DUF2805"/>
    <property type="match status" value="1"/>
</dbReference>
<comment type="caution">
    <text evidence="1">The sequence shown here is derived from an EMBL/GenBank/DDBJ whole genome shotgun (WGS) entry which is preliminary data.</text>
</comment>
<dbReference type="RefSeq" id="WP_013622725.1">
    <property type="nucleotide sequence ID" value="NZ_ARZX01000011.1"/>
</dbReference>
<reference evidence="1 2" key="1">
    <citation type="journal article" date="2014" name="Genome Announc.">
        <title>Draft Genome Sequence of the Carrageenan-Degrading Bacterium Cellulophaga sp. Strain KL-A, Isolated from Decaying Marine Algae.</title>
        <authorList>
            <person name="Shan D."/>
            <person name="Ying J."/>
            <person name="Li X."/>
            <person name="Gao Z."/>
            <person name="Wei G."/>
            <person name="Shao Z."/>
        </authorList>
    </citation>
    <scope>NUCLEOTIDE SEQUENCE [LARGE SCALE GENOMIC DNA]</scope>
    <source>
        <strain evidence="1 2">KL-A</strain>
    </source>
</reference>
<evidence type="ECO:0000313" key="2">
    <source>
        <dbReference type="Proteomes" id="UP000019275"/>
    </source>
</evidence>
<dbReference type="NCBIfam" id="TIGR03643">
    <property type="entry name" value="TIGR03643 family protein"/>
    <property type="match status" value="1"/>
</dbReference>